<accession>A0ABQ0H5W0</accession>
<comment type="caution">
    <text evidence="2">The sequence shown here is derived from an EMBL/GenBank/DDBJ whole genome shotgun (WGS) entry which is preliminary data.</text>
</comment>
<evidence type="ECO:0000256" key="1">
    <source>
        <dbReference type="SAM" id="MobiDB-lite"/>
    </source>
</evidence>
<evidence type="ECO:0000313" key="3">
    <source>
        <dbReference type="Proteomes" id="UP001628091"/>
    </source>
</evidence>
<keyword evidence="3" id="KW-1185">Reference proteome</keyword>
<gene>
    <name evidence="2" type="ORF">PPNSA23_42300</name>
</gene>
<feature type="compositionally biased region" description="Basic and acidic residues" evidence="1">
    <location>
        <begin position="1"/>
        <end position="21"/>
    </location>
</feature>
<evidence type="ECO:0000313" key="2">
    <source>
        <dbReference type="EMBL" id="GAB1584287.1"/>
    </source>
</evidence>
<feature type="region of interest" description="Disordered" evidence="1">
    <location>
        <begin position="1"/>
        <end position="24"/>
    </location>
</feature>
<dbReference type="Proteomes" id="UP001628091">
    <property type="component" value="Unassembled WGS sequence"/>
</dbReference>
<protein>
    <submittedName>
        <fullName evidence="2">Uncharacterized protein</fullName>
    </submittedName>
</protein>
<dbReference type="EMBL" id="BAAFZP010000002">
    <property type="protein sequence ID" value="GAB1584287.1"/>
    <property type="molecule type" value="Genomic_DNA"/>
</dbReference>
<organism evidence="2 3">
    <name type="scientific">Phyllobacterium phragmitis</name>
    <dbReference type="NCBI Taxonomy" id="2670329"/>
    <lineage>
        <taxon>Bacteria</taxon>
        <taxon>Pseudomonadati</taxon>
        <taxon>Pseudomonadota</taxon>
        <taxon>Alphaproteobacteria</taxon>
        <taxon>Hyphomicrobiales</taxon>
        <taxon>Phyllobacteriaceae</taxon>
        <taxon>Phyllobacterium</taxon>
    </lineage>
</organism>
<reference evidence="2 3" key="1">
    <citation type="submission" date="2024-10" db="EMBL/GenBank/DDBJ databases">
        <title>Isolation, draft genome sequencing and identification of Phyllobacterium sp. NSA23, isolated from leaf soil.</title>
        <authorList>
            <person name="Akita H."/>
        </authorList>
    </citation>
    <scope>NUCLEOTIDE SEQUENCE [LARGE SCALE GENOMIC DNA]</scope>
    <source>
        <strain evidence="2 3">NSA23</strain>
    </source>
</reference>
<sequence>MRKDKITHTPSKDGHWPDPRPRFAAADGTGPRYLAIRVIEAETLWEIWTIRSNAIPFPSSLSAVSARRIDMGTSSPRSQITVSDRLLLPLDEEVADGTY</sequence>
<name>A0ABQ0H5W0_9HYPH</name>
<proteinExistence type="predicted"/>